<dbReference type="InterPro" id="IPR005864">
    <property type="entry name" value="ATP_synth_F0_bsu_bac"/>
</dbReference>
<keyword evidence="15" id="KW-0175">Coiled coil</keyword>
<evidence type="ECO:0000256" key="3">
    <source>
        <dbReference type="ARBA" id="ARBA00022475"/>
    </source>
</evidence>
<evidence type="ECO:0000313" key="16">
    <source>
        <dbReference type="EMBL" id="PIR46730.1"/>
    </source>
</evidence>
<proteinExistence type="inferred from homology"/>
<keyword evidence="10 13" id="KW-0066">ATP synthesis</keyword>
<comment type="function">
    <text evidence="13">Component of the F(0) channel, it forms part of the peripheral stalk, linking F(1) to F(0).</text>
</comment>
<evidence type="ECO:0000256" key="9">
    <source>
        <dbReference type="ARBA" id="ARBA00023136"/>
    </source>
</evidence>
<evidence type="ECO:0000256" key="1">
    <source>
        <dbReference type="ARBA" id="ARBA00005513"/>
    </source>
</evidence>
<reference evidence="16 17" key="1">
    <citation type="submission" date="2017-09" db="EMBL/GenBank/DDBJ databases">
        <title>Depth-based differentiation of microbial function through sediment-hosted aquifers and enrichment of novel symbionts in the deep terrestrial subsurface.</title>
        <authorList>
            <person name="Probst A.J."/>
            <person name="Ladd B."/>
            <person name="Jarett J.K."/>
            <person name="Geller-Mcgrath D.E."/>
            <person name="Sieber C.M."/>
            <person name="Emerson J.B."/>
            <person name="Anantharaman K."/>
            <person name="Thomas B.C."/>
            <person name="Malmstrom R."/>
            <person name="Stieglmeier M."/>
            <person name="Klingl A."/>
            <person name="Woyke T."/>
            <person name="Ryan C.M."/>
            <person name="Banfield J.F."/>
        </authorList>
    </citation>
    <scope>NUCLEOTIDE SEQUENCE [LARGE SCALE GENOMIC DNA]</scope>
    <source>
        <strain evidence="16">CG10_big_fil_rev_8_21_14_0_10_45_14</strain>
    </source>
</reference>
<dbReference type="AlphaFoldDB" id="A0A2H0RJW1"/>
<evidence type="ECO:0000256" key="10">
    <source>
        <dbReference type="ARBA" id="ARBA00023310"/>
    </source>
</evidence>
<dbReference type="InterPro" id="IPR002146">
    <property type="entry name" value="ATP_synth_b/b'su_bac/chlpt"/>
</dbReference>
<feature type="coiled-coil region" evidence="15">
    <location>
        <begin position="107"/>
        <end position="134"/>
    </location>
</feature>
<evidence type="ECO:0000256" key="7">
    <source>
        <dbReference type="ARBA" id="ARBA00022989"/>
    </source>
</evidence>
<evidence type="ECO:0000256" key="14">
    <source>
        <dbReference type="RuleBase" id="RU003848"/>
    </source>
</evidence>
<keyword evidence="2 13" id="KW-0813">Transport</keyword>
<evidence type="ECO:0000313" key="17">
    <source>
        <dbReference type="Proteomes" id="UP000230833"/>
    </source>
</evidence>
<dbReference type="Proteomes" id="UP000230833">
    <property type="component" value="Unassembled WGS sequence"/>
</dbReference>
<protein>
    <recommendedName>
        <fullName evidence="13">ATP synthase subunit b</fullName>
    </recommendedName>
    <alternativeName>
        <fullName evidence="13">ATP synthase F(0) sector subunit b</fullName>
    </alternativeName>
    <alternativeName>
        <fullName evidence="13">ATPase subunit I</fullName>
    </alternativeName>
    <alternativeName>
        <fullName evidence="13">F-type ATPase subunit b</fullName>
        <shortName evidence="13">F-ATPase subunit b</shortName>
    </alternativeName>
</protein>
<dbReference type="Pfam" id="PF00430">
    <property type="entry name" value="ATP-synt_B"/>
    <property type="match status" value="1"/>
</dbReference>
<comment type="function">
    <text evidence="11 13">F(1)F(0) ATP synthase produces ATP from ADP in the presence of a proton or sodium gradient. F-type ATPases consist of two structural domains, F(1) containing the extramembraneous catalytic core and F(0) containing the membrane proton channel, linked together by a central stalk and a peripheral stalk. During catalysis, ATP synthesis in the catalytic domain of F(1) is coupled via a rotary mechanism of the central stalk subunits to proton translocation.</text>
</comment>
<evidence type="ECO:0000256" key="13">
    <source>
        <dbReference type="HAMAP-Rule" id="MF_01398"/>
    </source>
</evidence>
<evidence type="ECO:0000256" key="6">
    <source>
        <dbReference type="ARBA" id="ARBA00022781"/>
    </source>
</evidence>
<keyword evidence="4 13" id="KW-0138">CF(0)</keyword>
<dbReference type="InterPro" id="IPR050059">
    <property type="entry name" value="ATP_synthase_B_chain"/>
</dbReference>
<dbReference type="PANTHER" id="PTHR33445">
    <property type="entry name" value="ATP SYNTHASE SUBUNIT B', CHLOROPLASTIC"/>
    <property type="match status" value="1"/>
</dbReference>
<dbReference type="InterPro" id="IPR028987">
    <property type="entry name" value="ATP_synth_B-like_membr_sf"/>
</dbReference>
<accession>A0A2H0RJW1</accession>
<dbReference type="SUPFAM" id="SSF81573">
    <property type="entry name" value="F1F0 ATP synthase subunit B, membrane domain"/>
    <property type="match status" value="1"/>
</dbReference>
<dbReference type="GO" id="GO:0045259">
    <property type="term" value="C:proton-transporting ATP synthase complex"/>
    <property type="evidence" value="ECO:0007669"/>
    <property type="project" value="UniProtKB-KW"/>
</dbReference>
<keyword evidence="9 13" id="KW-0472">Membrane</keyword>
<evidence type="ECO:0000256" key="12">
    <source>
        <dbReference type="ARBA" id="ARBA00037847"/>
    </source>
</evidence>
<dbReference type="GO" id="GO:0046933">
    <property type="term" value="F:proton-transporting ATP synthase activity, rotational mechanism"/>
    <property type="evidence" value="ECO:0007669"/>
    <property type="project" value="UniProtKB-UniRule"/>
</dbReference>
<keyword evidence="5 13" id="KW-0812">Transmembrane</keyword>
<evidence type="ECO:0000256" key="8">
    <source>
        <dbReference type="ARBA" id="ARBA00023065"/>
    </source>
</evidence>
<dbReference type="EMBL" id="PCYL01000029">
    <property type="protein sequence ID" value="PIR46730.1"/>
    <property type="molecule type" value="Genomic_DNA"/>
</dbReference>
<feature type="transmembrane region" description="Helical" evidence="13">
    <location>
        <begin position="15"/>
        <end position="37"/>
    </location>
</feature>
<dbReference type="NCBIfam" id="TIGR01144">
    <property type="entry name" value="ATP_synt_b"/>
    <property type="match status" value="1"/>
</dbReference>
<keyword evidence="8 13" id="KW-0406">Ion transport</keyword>
<dbReference type="PANTHER" id="PTHR33445:SF1">
    <property type="entry name" value="ATP SYNTHASE SUBUNIT B"/>
    <property type="match status" value="1"/>
</dbReference>
<comment type="similarity">
    <text evidence="1 13 14">Belongs to the ATPase B chain family.</text>
</comment>
<evidence type="ECO:0000256" key="5">
    <source>
        <dbReference type="ARBA" id="ARBA00022692"/>
    </source>
</evidence>
<dbReference type="GO" id="GO:0012505">
    <property type="term" value="C:endomembrane system"/>
    <property type="evidence" value="ECO:0007669"/>
    <property type="project" value="UniProtKB-SubCell"/>
</dbReference>
<evidence type="ECO:0000256" key="4">
    <source>
        <dbReference type="ARBA" id="ARBA00022547"/>
    </source>
</evidence>
<comment type="subunit">
    <text evidence="13">F-type ATPases have 2 components, F(1) - the catalytic core - and F(0) - the membrane proton channel. F(1) has five subunits: alpha(3), beta(3), gamma(1), delta(1), epsilon(1). F(0) has three main subunits: a(1), b(2) and c(10-14). The alpha and beta chains form an alternating ring which encloses part of the gamma chain. F(1) is attached to F(0) by a central stalk formed by the gamma and epsilon chains, while a peripheral stalk is formed by the delta and b chains.</text>
</comment>
<comment type="caution">
    <text evidence="16">The sequence shown here is derived from an EMBL/GenBank/DDBJ whole genome shotgun (WGS) entry which is preliminary data.</text>
</comment>
<organism evidence="16 17">
    <name type="scientific">Candidatus Vogelbacteria bacterium CG10_big_fil_rev_8_21_14_0_10_45_14</name>
    <dbReference type="NCBI Taxonomy" id="1975042"/>
    <lineage>
        <taxon>Bacteria</taxon>
        <taxon>Candidatus Vogeliibacteriota</taxon>
    </lineage>
</organism>
<keyword evidence="3 13" id="KW-1003">Cell membrane</keyword>
<keyword evidence="6 13" id="KW-0375">Hydrogen ion transport</keyword>
<dbReference type="CDD" id="cd06503">
    <property type="entry name" value="ATP-synt_Fo_b"/>
    <property type="match status" value="1"/>
</dbReference>
<dbReference type="Gene3D" id="6.10.250.1580">
    <property type="match status" value="1"/>
</dbReference>
<evidence type="ECO:0000256" key="2">
    <source>
        <dbReference type="ARBA" id="ARBA00022448"/>
    </source>
</evidence>
<gene>
    <name evidence="13 16" type="primary">atpF</name>
    <name evidence="16" type="ORF">COV07_02590</name>
</gene>
<comment type="subcellular location">
    <subcellularLocation>
        <location evidence="13">Cell membrane</location>
        <topology evidence="13">Single-pass membrane protein</topology>
    </subcellularLocation>
    <subcellularLocation>
        <location evidence="12">Endomembrane system</location>
        <topology evidence="12">Single-pass membrane protein</topology>
    </subcellularLocation>
</comment>
<dbReference type="GO" id="GO:0046961">
    <property type="term" value="F:proton-transporting ATPase activity, rotational mechanism"/>
    <property type="evidence" value="ECO:0007669"/>
    <property type="project" value="TreeGrafter"/>
</dbReference>
<evidence type="ECO:0000256" key="15">
    <source>
        <dbReference type="SAM" id="Coils"/>
    </source>
</evidence>
<name>A0A2H0RJW1_9BACT</name>
<dbReference type="HAMAP" id="MF_01398">
    <property type="entry name" value="ATP_synth_b_bprime"/>
    <property type="match status" value="1"/>
</dbReference>
<dbReference type="GO" id="GO:0005886">
    <property type="term" value="C:plasma membrane"/>
    <property type="evidence" value="ECO:0007669"/>
    <property type="project" value="UniProtKB-SubCell"/>
</dbReference>
<sequence length="165" mass="18902">MERLIEVLGLNINSLIAQFVNFAVLLFLLWKFGYGPILRFMEKRKKMIEDGVSRAREAEEEWRKIEKEREQILEQARVEGQAIVERAREDAIVSSEAVKSAARDKVLRFAEETKRNLREERARAREDVRRDASELVLAAVASIVGGDVKIHEGEVRKALASSSHE</sequence>
<keyword evidence="7 13" id="KW-1133">Transmembrane helix</keyword>
<evidence type="ECO:0000256" key="11">
    <source>
        <dbReference type="ARBA" id="ARBA00025198"/>
    </source>
</evidence>